<evidence type="ECO:0000256" key="1">
    <source>
        <dbReference type="SAM" id="MobiDB-lite"/>
    </source>
</evidence>
<name>A0AAE1QEX4_9EUCA</name>
<proteinExistence type="predicted"/>
<feature type="region of interest" description="Disordered" evidence="1">
    <location>
        <begin position="1"/>
        <end position="82"/>
    </location>
</feature>
<comment type="caution">
    <text evidence="2">The sequence shown here is derived from an EMBL/GenBank/DDBJ whole genome shotgun (WGS) entry which is preliminary data.</text>
</comment>
<dbReference type="Proteomes" id="UP001292094">
    <property type="component" value="Unassembled WGS sequence"/>
</dbReference>
<dbReference type="EMBL" id="JAWZYT010000309">
    <property type="protein sequence ID" value="KAK4324955.1"/>
    <property type="molecule type" value="Genomic_DNA"/>
</dbReference>
<dbReference type="AlphaFoldDB" id="A0AAE1QEX4"/>
<feature type="compositionally biased region" description="Gly residues" evidence="1">
    <location>
        <begin position="1"/>
        <end position="10"/>
    </location>
</feature>
<sequence length="82" mass="8536">MMKVGVGGQGVPPAITRSLEVEANTGNNNSSSSSSSSRDPSRQEGSQQPVRRLLSSASECEARLSANEQADQQPDPSLPPPS</sequence>
<feature type="compositionally biased region" description="Low complexity" evidence="1">
    <location>
        <begin position="27"/>
        <end position="37"/>
    </location>
</feature>
<organism evidence="2 3">
    <name type="scientific">Petrolisthes manimaculis</name>
    <dbReference type="NCBI Taxonomy" id="1843537"/>
    <lineage>
        <taxon>Eukaryota</taxon>
        <taxon>Metazoa</taxon>
        <taxon>Ecdysozoa</taxon>
        <taxon>Arthropoda</taxon>
        <taxon>Crustacea</taxon>
        <taxon>Multicrustacea</taxon>
        <taxon>Malacostraca</taxon>
        <taxon>Eumalacostraca</taxon>
        <taxon>Eucarida</taxon>
        <taxon>Decapoda</taxon>
        <taxon>Pleocyemata</taxon>
        <taxon>Anomura</taxon>
        <taxon>Galatheoidea</taxon>
        <taxon>Porcellanidae</taxon>
        <taxon>Petrolisthes</taxon>
    </lineage>
</organism>
<gene>
    <name evidence="2" type="ORF">Pmani_004413</name>
</gene>
<evidence type="ECO:0000313" key="2">
    <source>
        <dbReference type="EMBL" id="KAK4324955.1"/>
    </source>
</evidence>
<accession>A0AAE1QEX4</accession>
<keyword evidence="3" id="KW-1185">Reference proteome</keyword>
<protein>
    <submittedName>
        <fullName evidence="2">Uncharacterized protein</fullName>
    </submittedName>
</protein>
<reference evidence="2" key="1">
    <citation type="submission" date="2023-11" db="EMBL/GenBank/DDBJ databases">
        <title>Genome assemblies of two species of porcelain crab, Petrolisthes cinctipes and Petrolisthes manimaculis (Anomura: Porcellanidae).</title>
        <authorList>
            <person name="Angst P."/>
        </authorList>
    </citation>
    <scope>NUCLEOTIDE SEQUENCE</scope>
    <source>
        <strain evidence="2">PB745_02</strain>
        <tissue evidence="2">Gill</tissue>
    </source>
</reference>
<evidence type="ECO:0000313" key="3">
    <source>
        <dbReference type="Proteomes" id="UP001292094"/>
    </source>
</evidence>